<dbReference type="SUPFAM" id="SSF51126">
    <property type="entry name" value="Pectin lyase-like"/>
    <property type="match status" value="1"/>
</dbReference>
<evidence type="ECO:0000256" key="9">
    <source>
        <dbReference type="ARBA" id="ARBA00023136"/>
    </source>
</evidence>
<evidence type="ECO:0000256" key="5">
    <source>
        <dbReference type="ARBA" id="ARBA00022692"/>
    </source>
</evidence>
<dbReference type="Pfam" id="PF01496">
    <property type="entry name" value="V_ATPase_I"/>
    <property type="match status" value="1"/>
</dbReference>
<comment type="similarity">
    <text evidence="2 11">Belongs to the glycosyl hydrolase 28 family.</text>
</comment>
<dbReference type="PANTHER" id="PTHR31339:SF3">
    <property type="entry name" value="PECTIN LYASE-LIKE SUPERFAMILY PROTEIN"/>
    <property type="match status" value="1"/>
</dbReference>
<dbReference type="GO" id="GO:0046961">
    <property type="term" value="F:proton-transporting ATPase activity, rotational mechanism"/>
    <property type="evidence" value="ECO:0007669"/>
    <property type="project" value="InterPro"/>
</dbReference>
<protein>
    <submittedName>
        <fullName evidence="12">V-type proton ATPase subunit a3</fullName>
    </submittedName>
</protein>
<evidence type="ECO:0000256" key="8">
    <source>
        <dbReference type="ARBA" id="ARBA00023065"/>
    </source>
</evidence>
<evidence type="ECO:0000256" key="3">
    <source>
        <dbReference type="ARBA" id="ARBA00009904"/>
    </source>
</evidence>
<evidence type="ECO:0000256" key="1">
    <source>
        <dbReference type="ARBA" id="ARBA00004141"/>
    </source>
</evidence>
<dbReference type="Proteomes" id="UP000653305">
    <property type="component" value="Unassembled WGS sequence"/>
</dbReference>
<evidence type="ECO:0000256" key="2">
    <source>
        <dbReference type="ARBA" id="ARBA00008834"/>
    </source>
</evidence>
<evidence type="ECO:0000313" key="12">
    <source>
        <dbReference type="EMBL" id="GFQ07711.1"/>
    </source>
</evidence>
<keyword evidence="8" id="KW-0406">Ion transport</keyword>
<evidence type="ECO:0000313" key="13">
    <source>
        <dbReference type="Proteomes" id="UP000653305"/>
    </source>
</evidence>
<comment type="subcellular location">
    <subcellularLocation>
        <location evidence="1">Membrane</location>
        <topology evidence="1">Multi-pass membrane protein</topology>
    </subcellularLocation>
</comment>
<keyword evidence="9" id="KW-0472">Membrane</keyword>
<name>A0A830D6G4_9LAMI</name>
<comment type="similarity">
    <text evidence="3">Belongs to the V-ATPase 116 kDa subunit family.</text>
</comment>
<dbReference type="AlphaFoldDB" id="A0A830D6G4"/>
<dbReference type="EMBL" id="BMAC01001694">
    <property type="protein sequence ID" value="GFQ07711.1"/>
    <property type="molecule type" value="Genomic_DNA"/>
</dbReference>
<reference evidence="12" key="1">
    <citation type="submission" date="2020-07" db="EMBL/GenBank/DDBJ databases">
        <title>Ethylene signaling mediates host invasion by parasitic plants.</title>
        <authorList>
            <person name="Yoshida S."/>
        </authorList>
    </citation>
    <scope>NUCLEOTIDE SEQUENCE</scope>
    <source>
        <strain evidence="12">Okayama</strain>
    </source>
</reference>
<dbReference type="Gene3D" id="2.160.20.10">
    <property type="entry name" value="Single-stranded right-handed beta-helix, Pectin lyase-like"/>
    <property type="match status" value="1"/>
</dbReference>
<dbReference type="GO" id="GO:0005975">
    <property type="term" value="P:carbohydrate metabolic process"/>
    <property type="evidence" value="ECO:0007669"/>
    <property type="project" value="InterPro"/>
</dbReference>
<evidence type="ECO:0000256" key="11">
    <source>
        <dbReference type="RuleBase" id="RU361169"/>
    </source>
</evidence>
<dbReference type="GO" id="GO:0004650">
    <property type="term" value="F:polygalacturonase activity"/>
    <property type="evidence" value="ECO:0007669"/>
    <property type="project" value="InterPro"/>
</dbReference>
<dbReference type="OrthoDB" id="187139at2759"/>
<sequence length="238" mass="27659">MVEKNVFVVFYSGERAKNKILKICDSFGANRYPFRDDIGKQYQMITELISLSDNCGIRKAFRTKDHYRYGTNLLQTIGYEFELWNLLVKKEKSIYHTLNMLSIDVTREGWCSEFATDQIQDVLNRATFDSSSQVGAIFQDTEHWPLIAPLPSYGRGREHPGGRYMSFIHGDRLHDVIITGENGTIDGQGGVWWNMWRQQTLKFTRPNLIKLMNSPNNIISDVIFKNLPLWNIHPVYSR</sequence>
<evidence type="ECO:0000256" key="4">
    <source>
        <dbReference type="ARBA" id="ARBA00022448"/>
    </source>
</evidence>
<keyword evidence="5" id="KW-0812">Transmembrane</keyword>
<dbReference type="GO" id="GO:0033179">
    <property type="term" value="C:proton-transporting V-type ATPase, V0 domain"/>
    <property type="evidence" value="ECO:0007669"/>
    <property type="project" value="InterPro"/>
</dbReference>
<evidence type="ECO:0000256" key="10">
    <source>
        <dbReference type="ARBA" id="ARBA00023295"/>
    </source>
</evidence>
<dbReference type="InterPro" id="IPR000743">
    <property type="entry name" value="Glyco_hydro_28"/>
</dbReference>
<evidence type="ECO:0000256" key="6">
    <source>
        <dbReference type="ARBA" id="ARBA00022801"/>
    </source>
</evidence>
<keyword evidence="10 11" id="KW-0326">Glycosidase</keyword>
<gene>
    <name evidence="12" type="ORF">PHJA_002915100</name>
</gene>
<dbReference type="PANTHER" id="PTHR31339">
    <property type="entry name" value="PECTIN LYASE-RELATED"/>
    <property type="match status" value="1"/>
</dbReference>
<evidence type="ECO:0000256" key="7">
    <source>
        <dbReference type="ARBA" id="ARBA00022989"/>
    </source>
</evidence>
<dbReference type="InterPro" id="IPR012334">
    <property type="entry name" value="Pectin_lyas_fold"/>
</dbReference>
<keyword evidence="4" id="KW-0813">Transport</keyword>
<keyword evidence="13" id="KW-1185">Reference proteome</keyword>
<keyword evidence="7" id="KW-1133">Transmembrane helix</keyword>
<keyword evidence="6 11" id="KW-0378">Hydrolase</keyword>
<dbReference type="Pfam" id="PF00295">
    <property type="entry name" value="Glyco_hydro_28"/>
    <property type="match status" value="1"/>
</dbReference>
<dbReference type="InterPro" id="IPR011050">
    <property type="entry name" value="Pectin_lyase_fold/virulence"/>
</dbReference>
<organism evidence="12 13">
    <name type="scientific">Phtheirospermum japonicum</name>
    <dbReference type="NCBI Taxonomy" id="374723"/>
    <lineage>
        <taxon>Eukaryota</taxon>
        <taxon>Viridiplantae</taxon>
        <taxon>Streptophyta</taxon>
        <taxon>Embryophyta</taxon>
        <taxon>Tracheophyta</taxon>
        <taxon>Spermatophyta</taxon>
        <taxon>Magnoliopsida</taxon>
        <taxon>eudicotyledons</taxon>
        <taxon>Gunneridae</taxon>
        <taxon>Pentapetalae</taxon>
        <taxon>asterids</taxon>
        <taxon>lamiids</taxon>
        <taxon>Lamiales</taxon>
        <taxon>Orobanchaceae</taxon>
        <taxon>Orobanchaceae incertae sedis</taxon>
        <taxon>Phtheirospermum</taxon>
    </lineage>
</organism>
<dbReference type="InterPro" id="IPR002490">
    <property type="entry name" value="V-ATPase_116kDa_su"/>
</dbReference>
<comment type="caution">
    <text evidence="12">The sequence shown here is derived from an EMBL/GenBank/DDBJ whole genome shotgun (WGS) entry which is preliminary data.</text>
</comment>
<dbReference type="InterPro" id="IPR051801">
    <property type="entry name" value="GH28_Enzymes"/>
</dbReference>
<accession>A0A830D6G4</accession>
<proteinExistence type="inferred from homology"/>